<accession>A0A7V4NE32</accession>
<dbReference type="EMBL" id="DRUO01000116">
    <property type="protein sequence ID" value="HHD40138.1"/>
    <property type="molecule type" value="Genomic_DNA"/>
</dbReference>
<sequence length="160" mass="17861">MADKRIVIGSDKSGFTLKEAVKKHLQEKGYEVEDVGTLDPENWLPYYVVAPRVAKKIQSGEYERGILICGTGAGMSIVANKFKGVYAVAVEGSYTGKMAKVVNNANVLTMGGWVIAPEQACDVVDKWLESSFTEGFPEWRQEFLKNAYKEVQKIEEENFK</sequence>
<dbReference type="NCBIfam" id="NF004051">
    <property type="entry name" value="PRK05571.1"/>
    <property type="match status" value="1"/>
</dbReference>
<dbReference type="PIRSF" id="PIRSF005384">
    <property type="entry name" value="RpiB_LacA_B"/>
    <property type="match status" value="1"/>
</dbReference>
<reference evidence="2" key="1">
    <citation type="journal article" date="2020" name="mSystems">
        <title>Genome- and Community-Level Interaction Insights into Carbon Utilization and Element Cycling Functions of Hydrothermarchaeota in Hydrothermal Sediment.</title>
        <authorList>
            <person name="Zhou Z."/>
            <person name="Liu Y."/>
            <person name="Xu W."/>
            <person name="Pan J."/>
            <person name="Luo Z.H."/>
            <person name="Li M."/>
        </authorList>
    </citation>
    <scope>NUCLEOTIDE SEQUENCE [LARGE SCALE GENOMIC DNA]</scope>
    <source>
        <strain evidence="3">SpSt-101</strain>
        <strain evidence="2">SpSt-61</strain>
    </source>
</reference>
<evidence type="ECO:0000313" key="3">
    <source>
        <dbReference type="EMBL" id="HHD40138.1"/>
    </source>
</evidence>
<dbReference type="GO" id="GO:0009052">
    <property type="term" value="P:pentose-phosphate shunt, non-oxidative branch"/>
    <property type="evidence" value="ECO:0007669"/>
    <property type="project" value="TreeGrafter"/>
</dbReference>
<dbReference type="SUPFAM" id="SSF89623">
    <property type="entry name" value="Ribose/Galactose isomerase RpiB/AlsB"/>
    <property type="match status" value="1"/>
</dbReference>
<dbReference type="NCBIfam" id="TIGR00689">
    <property type="entry name" value="rpiB_lacA_lacB"/>
    <property type="match status" value="1"/>
</dbReference>
<proteinExistence type="inferred from homology"/>
<organism evidence="2">
    <name type="scientific">Fervidobacterium pennivorans</name>
    <dbReference type="NCBI Taxonomy" id="93466"/>
    <lineage>
        <taxon>Bacteria</taxon>
        <taxon>Thermotogati</taxon>
        <taxon>Thermotogota</taxon>
        <taxon>Thermotogae</taxon>
        <taxon>Thermotogales</taxon>
        <taxon>Fervidobacteriaceae</taxon>
        <taxon>Fervidobacterium</taxon>
    </lineage>
</organism>
<gene>
    <name evidence="3" type="ORF">ENL60_01400</name>
    <name evidence="2" type="ORF">ENT78_01205</name>
</gene>
<dbReference type="PANTHER" id="PTHR30345:SF0">
    <property type="entry name" value="DNA DAMAGE-REPAIR_TOLERATION PROTEIN DRT102"/>
    <property type="match status" value="1"/>
</dbReference>
<evidence type="ECO:0000313" key="2">
    <source>
        <dbReference type="EMBL" id="HGU52143.1"/>
    </source>
</evidence>
<dbReference type="InterPro" id="IPR036569">
    <property type="entry name" value="RpiB_LacA_LacB_sf"/>
</dbReference>
<dbReference type="EMBL" id="DSZZ01000054">
    <property type="protein sequence ID" value="HGU52143.1"/>
    <property type="molecule type" value="Genomic_DNA"/>
</dbReference>
<dbReference type="PANTHER" id="PTHR30345">
    <property type="entry name" value="RIBOSE-5-PHOSPHATE ISOMERASE B"/>
    <property type="match status" value="1"/>
</dbReference>
<keyword evidence="2" id="KW-0413">Isomerase</keyword>
<dbReference type="GO" id="GO:0004751">
    <property type="term" value="F:ribose-5-phosphate isomerase activity"/>
    <property type="evidence" value="ECO:0007669"/>
    <property type="project" value="TreeGrafter"/>
</dbReference>
<dbReference type="Gene3D" id="3.40.1400.10">
    <property type="entry name" value="Sugar-phosphate isomerase, RpiB/LacA/LacB"/>
    <property type="match status" value="1"/>
</dbReference>
<protein>
    <submittedName>
        <fullName evidence="2">RpiB/LacA/LacB family sugar-phosphate isomerase</fullName>
    </submittedName>
</protein>
<evidence type="ECO:0000256" key="1">
    <source>
        <dbReference type="ARBA" id="ARBA00008754"/>
    </source>
</evidence>
<dbReference type="InterPro" id="IPR003500">
    <property type="entry name" value="RpiB_LacA_LacB"/>
</dbReference>
<comment type="similarity">
    <text evidence="1">Belongs to the LacAB/RpiB family.</text>
</comment>
<dbReference type="AlphaFoldDB" id="A0A7V4NE32"/>
<name>A0A7V4NE32_FERPE</name>
<dbReference type="Pfam" id="PF02502">
    <property type="entry name" value="LacAB_rpiB"/>
    <property type="match status" value="1"/>
</dbReference>
<dbReference type="GO" id="GO:0019316">
    <property type="term" value="P:D-allose catabolic process"/>
    <property type="evidence" value="ECO:0007669"/>
    <property type="project" value="TreeGrafter"/>
</dbReference>
<comment type="caution">
    <text evidence="2">The sequence shown here is derived from an EMBL/GenBank/DDBJ whole genome shotgun (WGS) entry which is preliminary data.</text>
</comment>